<reference evidence="2 3" key="1">
    <citation type="submission" date="2019-03" db="EMBL/GenBank/DDBJ databases">
        <title>Comparative genomic analyses of the sweetpotato soil rot pathogen, Streptomyces ipomoeae.</title>
        <authorList>
            <person name="Ruschel Soares N."/>
            <person name="Badger J.H."/>
            <person name="Huguet-Tapia J.C."/>
            <person name="Clark C.A."/>
            <person name="Pettis G.S."/>
        </authorList>
    </citation>
    <scope>NUCLEOTIDE SEQUENCE [LARGE SCALE GENOMIC DNA]</scope>
    <source>
        <strain evidence="2 3">88-35</strain>
    </source>
</reference>
<feature type="region of interest" description="Disordered" evidence="1">
    <location>
        <begin position="1"/>
        <end position="20"/>
    </location>
</feature>
<proteinExistence type="predicted"/>
<protein>
    <submittedName>
        <fullName evidence="2">Uncharacterized protein</fullName>
    </submittedName>
</protein>
<comment type="caution">
    <text evidence="2">The sequence shown here is derived from an EMBL/GenBank/DDBJ whole genome shotgun (WGS) entry which is preliminary data.</text>
</comment>
<evidence type="ECO:0000313" key="3">
    <source>
        <dbReference type="Proteomes" id="UP000318720"/>
    </source>
</evidence>
<feature type="compositionally biased region" description="Basic and acidic residues" evidence="1">
    <location>
        <begin position="1"/>
        <end position="18"/>
    </location>
</feature>
<gene>
    <name evidence="2" type="ORF">Sipo8835_24790</name>
</gene>
<accession>A0AAE9AZI3</accession>
<evidence type="ECO:0000256" key="1">
    <source>
        <dbReference type="SAM" id="MobiDB-lite"/>
    </source>
</evidence>
<dbReference type="Proteomes" id="UP000318720">
    <property type="component" value="Unassembled WGS sequence"/>
</dbReference>
<evidence type="ECO:0000313" key="2">
    <source>
        <dbReference type="EMBL" id="TQE29537.1"/>
    </source>
</evidence>
<name>A0AAE9AZI3_9ACTN</name>
<organism evidence="2 3">
    <name type="scientific">Streptomyces ipomoeae</name>
    <dbReference type="NCBI Taxonomy" id="103232"/>
    <lineage>
        <taxon>Bacteria</taxon>
        <taxon>Bacillati</taxon>
        <taxon>Actinomycetota</taxon>
        <taxon>Actinomycetes</taxon>
        <taxon>Kitasatosporales</taxon>
        <taxon>Streptomycetaceae</taxon>
        <taxon>Streptomyces</taxon>
    </lineage>
</organism>
<sequence>MRDRPCDHETHPYRTHDAEWDEDLPGLLPRLADESAEWDEDHPREQWRCPRNIAGYARIALDIMNPGQVPDVPPRLSLEAREEIDTLEALLELYPGAGTDVESTIASQGWNLSLAEPADRPGRLQAVRGVSWHAVSGMIRSKSVLDDLIEAVEKVLPDFADATCDHDGHPTLSGNGPTAAEVGIVLSSPGGRAVYERDRRRYGGGAPLEHMVCPAFMAEVARETLTELSTGRDTLFGPRDTSHLDAEYLRADGRLEIEKITERIDHKHWNQRYADDLGLWAARRYDQYEQADDRERVVLLLTAHQTMKISYPGPPFAVTEGVLATMRAVAAAPRPEECAHGDAHPTLSGGEFRTGLPHFYAPDEFPSAGEVRSAEAWMCPRFAAKIAEECIDRSEDLEEEDEW</sequence>
<dbReference type="EMBL" id="SPAZ01000201">
    <property type="protein sequence ID" value="TQE29537.1"/>
    <property type="molecule type" value="Genomic_DNA"/>
</dbReference>
<dbReference type="AlphaFoldDB" id="A0AAE9AZI3"/>